<dbReference type="PANTHER" id="PTHR33408:SF2">
    <property type="entry name" value="TRANSPOSASE DDE DOMAIN-CONTAINING PROTEIN"/>
    <property type="match status" value="1"/>
</dbReference>
<reference evidence="3" key="1">
    <citation type="journal article" date="2015" name="Nature">
        <title>Complex archaea that bridge the gap between prokaryotes and eukaryotes.</title>
        <authorList>
            <person name="Spang A."/>
            <person name="Saw J.H."/>
            <person name="Jorgensen S.L."/>
            <person name="Zaremba-Niedzwiedzka K."/>
            <person name="Martijn J."/>
            <person name="Lind A.E."/>
            <person name="van Eijk R."/>
            <person name="Schleper C."/>
            <person name="Guy L."/>
            <person name="Ettema T.J."/>
        </authorList>
    </citation>
    <scope>NUCLEOTIDE SEQUENCE</scope>
</reference>
<sequence length="464" mass="53521">MMGKPKKTQTKLFYHGLSLERRMPKDDPLRKIKQLVDFNFIRSQVADMYGNNGNSSIDPAVILKLMFLLFYENVKSERALMRKLPLRMDWLWFCDYDLDEDTPDHSVLSKARSRWGTEVFESFFMNILEQCIAAGLVDGETIYIDSSTIDANADINKVRPQLRKVSEELTGRLEEVCEDDDDPDKLETRVNPVDPDARIGKKYGKSTLGYKDHRVVDDKRGIITSTITTPANTRDDKVLQKAVTNHQFKTKTKAKTTVADKIYGTGANYKHLHDAGTNCCIPHPNPGTRYPDKFPRRMFSYDGKHDCYICPAGQKLQRYSQNVSTGKRYRCQRQICQKCEYFTECVSSKQLGRQVERNLNVEYVEWADNCLPKYERKRLLTRRKYKAEGSFADAANNYGFKRARWRGLAKMRIQNLMITAIQNLGKLMRYGDPSGRSITATTMIKAVFQNIGIAFCRLFNIYAK</sequence>
<gene>
    <name evidence="3" type="ORF">LCGC14_2206370</name>
</gene>
<feature type="domain" description="Transposase DDE" evidence="2">
    <location>
        <begin position="309"/>
        <end position="427"/>
    </location>
</feature>
<evidence type="ECO:0000313" key="3">
    <source>
        <dbReference type="EMBL" id="KKL60333.1"/>
    </source>
</evidence>
<dbReference type="PANTHER" id="PTHR33408">
    <property type="entry name" value="TRANSPOSASE"/>
    <property type="match status" value="1"/>
</dbReference>
<dbReference type="AlphaFoldDB" id="A0A0F9DF39"/>
<dbReference type="EMBL" id="LAZR01029184">
    <property type="protein sequence ID" value="KKL60333.1"/>
    <property type="molecule type" value="Genomic_DNA"/>
</dbReference>
<comment type="caution">
    <text evidence="3">The sequence shown here is derived from an EMBL/GenBank/DDBJ whole genome shotgun (WGS) entry which is preliminary data.</text>
</comment>
<organism evidence="3">
    <name type="scientific">marine sediment metagenome</name>
    <dbReference type="NCBI Taxonomy" id="412755"/>
    <lineage>
        <taxon>unclassified sequences</taxon>
        <taxon>metagenomes</taxon>
        <taxon>ecological metagenomes</taxon>
    </lineage>
</organism>
<protein>
    <recommendedName>
        <fullName evidence="4">Transposase DDE domain-containing protein</fullName>
    </recommendedName>
</protein>
<dbReference type="Pfam" id="PF05598">
    <property type="entry name" value="DUF772"/>
    <property type="match status" value="1"/>
</dbReference>
<dbReference type="InterPro" id="IPR025668">
    <property type="entry name" value="Tnp_DDE_dom"/>
</dbReference>
<dbReference type="InterPro" id="IPR008490">
    <property type="entry name" value="Transposase_InsH_N"/>
</dbReference>
<evidence type="ECO:0000259" key="2">
    <source>
        <dbReference type="Pfam" id="PF13751"/>
    </source>
</evidence>
<evidence type="ECO:0000259" key="1">
    <source>
        <dbReference type="Pfam" id="PF05598"/>
    </source>
</evidence>
<feature type="domain" description="Transposase InsH N-terminal" evidence="1">
    <location>
        <begin position="18"/>
        <end position="114"/>
    </location>
</feature>
<proteinExistence type="predicted"/>
<accession>A0A0F9DF39</accession>
<evidence type="ECO:0008006" key="4">
    <source>
        <dbReference type="Google" id="ProtNLM"/>
    </source>
</evidence>
<dbReference type="Pfam" id="PF13751">
    <property type="entry name" value="DDE_Tnp_1_6"/>
    <property type="match status" value="1"/>
</dbReference>
<name>A0A0F9DF39_9ZZZZ</name>